<keyword evidence="1" id="KW-1133">Transmembrane helix</keyword>
<name>A0A835CGT6_9FABA</name>
<evidence type="ECO:0000313" key="2">
    <source>
        <dbReference type="EMBL" id="KAF7839775.1"/>
    </source>
</evidence>
<feature type="transmembrane region" description="Helical" evidence="1">
    <location>
        <begin position="89"/>
        <end position="114"/>
    </location>
</feature>
<organism evidence="2 3">
    <name type="scientific">Senna tora</name>
    <dbReference type="NCBI Taxonomy" id="362788"/>
    <lineage>
        <taxon>Eukaryota</taxon>
        <taxon>Viridiplantae</taxon>
        <taxon>Streptophyta</taxon>
        <taxon>Embryophyta</taxon>
        <taxon>Tracheophyta</taxon>
        <taxon>Spermatophyta</taxon>
        <taxon>Magnoliopsida</taxon>
        <taxon>eudicotyledons</taxon>
        <taxon>Gunneridae</taxon>
        <taxon>Pentapetalae</taxon>
        <taxon>rosids</taxon>
        <taxon>fabids</taxon>
        <taxon>Fabales</taxon>
        <taxon>Fabaceae</taxon>
        <taxon>Caesalpinioideae</taxon>
        <taxon>Cassia clade</taxon>
        <taxon>Senna</taxon>
    </lineage>
</organism>
<feature type="transmembrane region" description="Helical" evidence="1">
    <location>
        <begin position="48"/>
        <end position="68"/>
    </location>
</feature>
<evidence type="ECO:0000313" key="3">
    <source>
        <dbReference type="Proteomes" id="UP000634136"/>
    </source>
</evidence>
<keyword evidence="1" id="KW-0812">Transmembrane</keyword>
<protein>
    <submittedName>
        <fullName evidence="2">Uncharacterized protein</fullName>
    </submittedName>
</protein>
<reference evidence="2" key="1">
    <citation type="submission" date="2020-09" db="EMBL/GenBank/DDBJ databases">
        <title>Genome-Enabled Discovery of Anthraquinone Biosynthesis in Senna tora.</title>
        <authorList>
            <person name="Kang S.-H."/>
            <person name="Pandey R.P."/>
            <person name="Lee C.-M."/>
            <person name="Sim J.-S."/>
            <person name="Jeong J.-T."/>
            <person name="Choi B.-S."/>
            <person name="Jung M."/>
            <person name="Ginzburg D."/>
            <person name="Zhao K."/>
            <person name="Won S.Y."/>
            <person name="Oh T.-J."/>
            <person name="Yu Y."/>
            <person name="Kim N.-H."/>
            <person name="Lee O.R."/>
            <person name="Lee T.-H."/>
            <person name="Bashyal P."/>
            <person name="Kim T.-S."/>
            <person name="Lee W.-H."/>
            <person name="Kawkins C."/>
            <person name="Kim C.-K."/>
            <person name="Kim J.S."/>
            <person name="Ahn B.O."/>
            <person name="Rhee S.Y."/>
            <person name="Sohng J.K."/>
        </authorList>
    </citation>
    <scope>NUCLEOTIDE SEQUENCE</scope>
    <source>
        <tissue evidence="2">Leaf</tissue>
    </source>
</reference>
<evidence type="ECO:0000256" key="1">
    <source>
        <dbReference type="SAM" id="Phobius"/>
    </source>
</evidence>
<dbReference type="EMBL" id="JAAIUW010000003">
    <property type="protein sequence ID" value="KAF7839775.1"/>
    <property type="molecule type" value="Genomic_DNA"/>
</dbReference>
<comment type="caution">
    <text evidence="2">The sequence shown here is derived from an EMBL/GenBank/DDBJ whole genome shotgun (WGS) entry which is preliminary data.</text>
</comment>
<accession>A0A835CGT6</accession>
<gene>
    <name evidence="2" type="ORF">G2W53_008257</name>
</gene>
<keyword evidence="1" id="KW-0472">Membrane</keyword>
<keyword evidence="3" id="KW-1185">Reference proteome</keyword>
<sequence>MSATNSSLCILIKSRIKPGKDLAPIPLLFQIKQFMGADMQKCDSIGHYITHFFILGYLALFHLFNATIKAFNDHISHDSIIRRFIRGFSFLYYPVISILLLHMTLSFCVLWFSAQGPFLPSDSMQSRWQPPPFPLMELNIDACLKKDVLAGLGVYFQHLMSYSLALIRDVGMQIHSPSDSLVSPSPILVGLTPARACLANSLSRNQENLSPGPVKAVPLI</sequence>
<dbReference type="AlphaFoldDB" id="A0A835CGT6"/>
<dbReference type="Proteomes" id="UP000634136">
    <property type="component" value="Unassembled WGS sequence"/>
</dbReference>
<proteinExistence type="predicted"/>